<feature type="non-terminal residue" evidence="2">
    <location>
        <position position="1"/>
    </location>
</feature>
<dbReference type="Proteomes" id="UP000654075">
    <property type="component" value="Unassembled WGS sequence"/>
</dbReference>
<sequence>NRMSSESSASVPSAGRRTSNASSASGEASGSAGRRASIASSAFSDVSVDGLLKADDEQGVVNARSMSK</sequence>
<comment type="caution">
    <text evidence="2">The sequence shown here is derived from an EMBL/GenBank/DDBJ whole genome shotgun (WGS) entry which is preliminary data.</text>
</comment>
<evidence type="ECO:0000256" key="1">
    <source>
        <dbReference type="SAM" id="MobiDB-lite"/>
    </source>
</evidence>
<protein>
    <submittedName>
        <fullName evidence="2">Uncharacterized protein</fullName>
    </submittedName>
</protein>
<name>A0A813G9K8_POLGL</name>
<feature type="region of interest" description="Disordered" evidence="1">
    <location>
        <begin position="49"/>
        <end position="68"/>
    </location>
</feature>
<proteinExistence type="predicted"/>
<feature type="non-terminal residue" evidence="2">
    <location>
        <position position="68"/>
    </location>
</feature>
<evidence type="ECO:0000313" key="3">
    <source>
        <dbReference type="Proteomes" id="UP000654075"/>
    </source>
</evidence>
<accession>A0A813G9K8</accession>
<reference evidence="2" key="1">
    <citation type="submission" date="2021-02" db="EMBL/GenBank/DDBJ databases">
        <authorList>
            <person name="Dougan E. K."/>
            <person name="Rhodes N."/>
            <person name="Thang M."/>
            <person name="Chan C."/>
        </authorList>
    </citation>
    <scope>NUCLEOTIDE SEQUENCE</scope>
</reference>
<organism evidence="2 3">
    <name type="scientific">Polarella glacialis</name>
    <name type="common">Dinoflagellate</name>
    <dbReference type="NCBI Taxonomy" id="89957"/>
    <lineage>
        <taxon>Eukaryota</taxon>
        <taxon>Sar</taxon>
        <taxon>Alveolata</taxon>
        <taxon>Dinophyceae</taxon>
        <taxon>Suessiales</taxon>
        <taxon>Suessiaceae</taxon>
        <taxon>Polarella</taxon>
    </lineage>
</organism>
<gene>
    <name evidence="2" type="ORF">PGLA1383_LOCUS40703</name>
</gene>
<dbReference type="EMBL" id="CAJNNV010028169">
    <property type="protein sequence ID" value="CAE8623436.1"/>
    <property type="molecule type" value="Genomic_DNA"/>
</dbReference>
<dbReference type="AlphaFoldDB" id="A0A813G9K8"/>
<feature type="region of interest" description="Disordered" evidence="1">
    <location>
        <begin position="1"/>
        <end position="37"/>
    </location>
</feature>
<evidence type="ECO:0000313" key="2">
    <source>
        <dbReference type="EMBL" id="CAE8623436.1"/>
    </source>
</evidence>
<keyword evidence="3" id="KW-1185">Reference proteome</keyword>